<sequence>MDSVINLTTSKKRILAALAAVAALSLSLALCYQMMGFDEGYLNTAGLCVFMIGLAIFSNIACRERAAALWNVLLLVLSSAFSYTIFQIFQEAPFDTEGIRLFLNLACCMAVYVFLYIITGRMRTSLIGGGILMYIFGLAGYFVRLFRGDTLLYTDLFSAKTGLQVASAYHFELSGTILLAALVLTALLFWAFKANGSIHDKYKSRKLRLTAFVTLTITFGLFFETNVERYYYAWDMPVNGYPYTFTVNAKLSHVREPEGYDLAFLGESIKNVQQPMTTGAVGRGGTTEKAAAGPGVKNNHKPNIIAIMNESFSDLRTVGDFSTNIDVMPFIDSLQENTIKGNLYVSVFGGGTCDSEYAFLTGNTTAYLPENARPYQLYIKVPAPSLTSTLNYEGYNSYAIHPGERNAWNRDKVYPNFGFQQFFSEEEFLESQTLREKWVSDAATYDKVIDLYENKGDNPLFVFDVTIQNHAGYQMNADDLDPVLLEGMEGSYPETEQYLSLMRNSDAAFKGLIDYFSGQDEPTLIVMFGDHQAYIEQAFYEELMQKPLDQWSTEELQKRYVTPFVIWANYDIPEAQVDKLSINYLSSLLLEQAGIQGTPYNDYLMRLSETLPVINSVGIIDNEEQYFRRGDPTIHDREVLEYQQMLYNNMLDTARRRNDLFYPAADF</sequence>
<feature type="transmembrane region" description="Helical" evidence="7">
    <location>
        <begin position="206"/>
        <end position="223"/>
    </location>
</feature>
<dbReference type="AlphaFoldDB" id="A0A4P9CBI9"/>
<keyword evidence="4 7" id="KW-0812">Transmembrane</keyword>
<dbReference type="InterPro" id="IPR000917">
    <property type="entry name" value="Sulfatase_N"/>
</dbReference>
<evidence type="ECO:0000259" key="8">
    <source>
        <dbReference type="Pfam" id="PF00884"/>
    </source>
</evidence>
<evidence type="ECO:0000256" key="6">
    <source>
        <dbReference type="ARBA" id="ARBA00023136"/>
    </source>
</evidence>
<evidence type="ECO:0000256" key="3">
    <source>
        <dbReference type="ARBA" id="ARBA00022475"/>
    </source>
</evidence>
<proteinExistence type="predicted"/>
<evidence type="ECO:0000313" key="10">
    <source>
        <dbReference type="Proteomes" id="UP000218387"/>
    </source>
</evidence>
<dbReference type="Gene3D" id="3.40.720.10">
    <property type="entry name" value="Alkaline Phosphatase, subunit A"/>
    <property type="match status" value="1"/>
</dbReference>
<dbReference type="Proteomes" id="UP000218387">
    <property type="component" value="Chromosome"/>
</dbReference>
<feature type="transmembrane region" description="Helical" evidence="7">
    <location>
        <begin position="101"/>
        <end position="119"/>
    </location>
</feature>
<dbReference type="RefSeq" id="WP_096918794.1">
    <property type="nucleotide sequence ID" value="NZ_CP029487.1"/>
</dbReference>
<reference evidence="9 10" key="1">
    <citation type="submission" date="2018-05" db="EMBL/GenBank/DDBJ databases">
        <title>Genome comparison of Eubacterium sp.</title>
        <authorList>
            <person name="Feng Y."/>
            <person name="Sanchez-Andrea I."/>
            <person name="Stams A.J.M."/>
            <person name="De Vos W.M."/>
        </authorList>
    </citation>
    <scope>NUCLEOTIDE SEQUENCE [LARGE SCALE GENOMIC DNA]</scope>
    <source>
        <strain evidence="9 10">YI</strain>
    </source>
</reference>
<comment type="subcellular location">
    <subcellularLocation>
        <location evidence="1">Cell membrane</location>
        <topology evidence="1">Multi-pass membrane protein</topology>
    </subcellularLocation>
</comment>
<keyword evidence="10" id="KW-1185">Reference proteome</keyword>
<accession>A0A4P9CBI9</accession>
<keyword evidence="5 7" id="KW-1133">Transmembrane helix</keyword>
<gene>
    <name evidence="9" type="ORF">CPZ25_013100</name>
</gene>
<dbReference type="InterPro" id="IPR050448">
    <property type="entry name" value="OpgB/LTA_synthase_biosynth"/>
</dbReference>
<feature type="transmembrane region" description="Helical" evidence="7">
    <location>
        <begin position="68"/>
        <end position="89"/>
    </location>
</feature>
<keyword evidence="6 7" id="KW-0472">Membrane</keyword>
<dbReference type="PANTHER" id="PTHR47371:SF3">
    <property type="entry name" value="PHOSPHOGLYCEROL TRANSFERASE I"/>
    <property type="match status" value="1"/>
</dbReference>
<evidence type="ECO:0000256" key="7">
    <source>
        <dbReference type="SAM" id="Phobius"/>
    </source>
</evidence>
<comment type="pathway">
    <text evidence="2">Cell wall biogenesis; lipoteichoic acid biosynthesis.</text>
</comment>
<dbReference type="PANTHER" id="PTHR47371">
    <property type="entry name" value="LIPOTEICHOIC ACID SYNTHASE"/>
    <property type="match status" value="1"/>
</dbReference>
<protein>
    <submittedName>
        <fullName evidence="9">LTA synthase family protein</fullName>
    </submittedName>
</protein>
<name>A0A4P9CBI9_EUBML</name>
<dbReference type="InterPro" id="IPR017850">
    <property type="entry name" value="Alkaline_phosphatase_core_sf"/>
</dbReference>
<feature type="domain" description="Sulfatase N-terminal" evidence="8">
    <location>
        <begin position="302"/>
        <end position="592"/>
    </location>
</feature>
<dbReference type="CDD" id="cd16015">
    <property type="entry name" value="LTA_synthase"/>
    <property type="match status" value="1"/>
</dbReference>
<evidence type="ECO:0000256" key="5">
    <source>
        <dbReference type="ARBA" id="ARBA00022989"/>
    </source>
</evidence>
<keyword evidence="3" id="KW-1003">Cell membrane</keyword>
<dbReference type="SUPFAM" id="SSF53649">
    <property type="entry name" value="Alkaline phosphatase-like"/>
    <property type="match status" value="1"/>
</dbReference>
<dbReference type="Pfam" id="PF00884">
    <property type="entry name" value="Sulfatase"/>
    <property type="match status" value="1"/>
</dbReference>
<dbReference type="EMBL" id="CP029487">
    <property type="protein sequence ID" value="QCT72221.1"/>
    <property type="molecule type" value="Genomic_DNA"/>
</dbReference>
<evidence type="ECO:0000256" key="2">
    <source>
        <dbReference type="ARBA" id="ARBA00004936"/>
    </source>
</evidence>
<feature type="transmembrane region" description="Helical" evidence="7">
    <location>
        <begin position="173"/>
        <end position="194"/>
    </location>
</feature>
<dbReference type="KEGG" id="emt:CPZ25_013100"/>
<dbReference type="GO" id="GO:0005886">
    <property type="term" value="C:plasma membrane"/>
    <property type="evidence" value="ECO:0007669"/>
    <property type="project" value="UniProtKB-SubCell"/>
</dbReference>
<evidence type="ECO:0000313" key="9">
    <source>
        <dbReference type="EMBL" id="QCT72221.1"/>
    </source>
</evidence>
<organism evidence="9 10">
    <name type="scientific">Eubacterium maltosivorans</name>
    <dbReference type="NCBI Taxonomy" id="2041044"/>
    <lineage>
        <taxon>Bacteria</taxon>
        <taxon>Bacillati</taxon>
        <taxon>Bacillota</taxon>
        <taxon>Clostridia</taxon>
        <taxon>Eubacteriales</taxon>
        <taxon>Eubacteriaceae</taxon>
        <taxon>Eubacterium</taxon>
    </lineage>
</organism>
<feature type="transmembrane region" description="Helical" evidence="7">
    <location>
        <begin position="126"/>
        <end position="146"/>
    </location>
</feature>
<evidence type="ECO:0000256" key="4">
    <source>
        <dbReference type="ARBA" id="ARBA00022692"/>
    </source>
</evidence>
<evidence type="ECO:0000256" key="1">
    <source>
        <dbReference type="ARBA" id="ARBA00004651"/>
    </source>
</evidence>
<feature type="transmembrane region" description="Helical" evidence="7">
    <location>
        <begin position="41"/>
        <end position="61"/>
    </location>
</feature>